<proteinExistence type="predicted"/>
<dbReference type="RefSeq" id="WP_256312452.1">
    <property type="nucleotide sequence ID" value="NZ_JANGAC010000016.1"/>
</dbReference>
<gene>
    <name evidence="2" type="ORF">NE686_17300</name>
</gene>
<keyword evidence="1" id="KW-0472">Membrane</keyword>
<accession>A0ABT1SER0</accession>
<evidence type="ECO:0000313" key="3">
    <source>
        <dbReference type="Proteomes" id="UP001524478"/>
    </source>
</evidence>
<evidence type="ECO:0000313" key="2">
    <source>
        <dbReference type="EMBL" id="MCQ4924862.1"/>
    </source>
</evidence>
<keyword evidence="1" id="KW-0812">Transmembrane</keyword>
<sequence length="76" mass="8259">MIKKLLKIKIVKNEKGISQIFVALLLIVLATFLGRSYFIGDGSTESTAVMPVMNNTAIEATGSISNLNDQINKGFK</sequence>
<reference evidence="2 3" key="1">
    <citation type="submission" date="2022-06" db="EMBL/GenBank/DDBJ databases">
        <title>Isolation of gut microbiota from human fecal samples.</title>
        <authorList>
            <person name="Pamer E.G."/>
            <person name="Barat B."/>
            <person name="Waligurski E."/>
            <person name="Medina S."/>
            <person name="Paddock L."/>
            <person name="Mostad J."/>
        </authorList>
    </citation>
    <scope>NUCLEOTIDE SEQUENCE [LARGE SCALE GENOMIC DNA]</scope>
    <source>
        <strain evidence="2 3">DFI.7.95</strain>
    </source>
</reference>
<dbReference type="Proteomes" id="UP001524478">
    <property type="component" value="Unassembled WGS sequence"/>
</dbReference>
<keyword evidence="3" id="KW-1185">Reference proteome</keyword>
<comment type="caution">
    <text evidence="2">The sequence shown here is derived from an EMBL/GenBank/DDBJ whole genome shotgun (WGS) entry which is preliminary data.</text>
</comment>
<keyword evidence="1" id="KW-1133">Transmembrane helix</keyword>
<feature type="transmembrane region" description="Helical" evidence="1">
    <location>
        <begin position="20"/>
        <end position="40"/>
    </location>
</feature>
<evidence type="ECO:0000256" key="1">
    <source>
        <dbReference type="SAM" id="Phobius"/>
    </source>
</evidence>
<organism evidence="2 3">
    <name type="scientific">Tissierella carlieri</name>
    <dbReference type="NCBI Taxonomy" id="689904"/>
    <lineage>
        <taxon>Bacteria</taxon>
        <taxon>Bacillati</taxon>
        <taxon>Bacillota</taxon>
        <taxon>Tissierellia</taxon>
        <taxon>Tissierellales</taxon>
        <taxon>Tissierellaceae</taxon>
        <taxon>Tissierella</taxon>
    </lineage>
</organism>
<name>A0ABT1SER0_9FIRM</name>
<dbReference type="EMBL" id="JANGAC010000016">
    <property type="protein sequence ID" value="MCQ4924862.1"/>
    <property type="molecule type" value="Genomic_DNA"/>
</dbReference>
<protein>
    <submittedName>
        <fullName evidence="2">Uncharacterized protein</fullName>
    </submittedName>
</protein>